<comment type="subcellular location">
    <subcellularLocation>
        <location evidence="1">Membrane</location>
        <topology evidence="1">Multi-pass membrane protein</topology>
    </subcellularLocation>
</comment>
<dbReference type="InterPro" id="IPR001902">
    <property type="entry name" value="SLC26A/SulP_fam"/>
</dbReference>
<feature type="transmembrane region" description="Helical" evidence="5">
    <location>
        <begin position="356"/>
        <end position="373"/>
    </location>
</feature>
<dbReference type="SUPFAM" id="SSF52091">
    <property type="entry name" value="SpoIIaa-like"/>
    <property type="match status" value="1"/>
</dbReference>
<dbReference type="CDD" id="cd07042">
    <property type="entry name" value="STAS_SulP_like_sulfate_transporter"/>
    <property type="match status" value="1"/>
</dbReference>
<keyword evidence="2 5" id="KW-0812">Transmembrane</keyword>
<dbReference type="InterPro" id="IPR011547">
    <property type="entry name" value="SLC26A/SulP_dom"/>
</dbReference>
<sequence length="618" mass="67107">MMRQLKAATRNTLKGAVRILSGNGLDLLPIRGPLKRYNKNKFSYDSKAAINTALLALPQGMAYAAIADLPIYYGIVCSAVCSIIAPFFASSRFTILGPTNSTAFMVFSFFAAASGTLTKAPVEYMPLLVMMVGILSVAGAVFKVADLLQYVSRSVLVGYITGAALLILTNQLKHVLGIAGPMNVGEHASTFFGIAEKILSLWSSYQWQPMLLGGATLALYLFLQKKMANLPNFAICLGASALAGWVLKHHVAGFENISTFAPLHLAHLAPGLPDFNMEDLSTLIGVAFAIAFLASLENSVMAKSLASRSGDRTDVNQDMFSVGISNIATSFIAAMPSSGSLTRSALNYESHARTRFASIFCGLLCILGFYVMTKLPVVENIPKTSLAALVIGIAISLFKWKNIRICLRSTPDDALVIVTTFAATLLTRLDYAIFIGVGLSITLFLRKASKPHLVEYEINDEGGLQELGEKNKRAIPSISIVHVEGDLFFGAADLFLTQIQRTIADDNLKCIILRLKNARHLDATSVLALDELIKDTRKKGVHVLVSGATREVYEVLKKSGVLNTLQEGCVREEGQTNLFMYFRGNPNISTRDALIRAQELIGTKEADIKIFFDPNKDK</sequence>
<dbReference type="Pfam" id="PF00916">
    <property type="entry name" value="Sulfate_transp"/>
    <property type="match status" value="1"/>
</dbReference>
<feature type="transmembrane region" description="Helical" evidence="5">
    <location>
        <begin position="154"/>
        <end position="172"/>
    </location>
</feature>
<feature type="transmembrane region" description="Helical" evidence="5">
    <location>
        <begin position="48"/>
        <end position="65"/>
    </location>
</feature>
<dbReference type="AlphaFoldDB" id="A0AAT9FQ32"/>
<evidence type="ECO:0000256" key="5">
    <source>
        <dbReference type="SAM" id="Phobius"/>
    </source>
</evidence>
<proteinExistence type="predicted"/>
<dbReference type="GO" id="GO:0016020">
    <property type="term" value="C:membrane"/>
    <property type="evidence" value="ECO:0007669"/>
    <property type="project" value="UniProtKB-SubCell"/>
</dbReference>
<dbReference type="KEGG" id="osu:NT6N_30850"/>
<gene>
    <name evidence="7" type="ORF">NT6N_30850</name>
</gene>
<feature type="transmembrane region" description="Helical" evidence="5">
    <location>
        <begin position="385"/>
        <end position="403"/>
    </location>
</feature>
<evidence type="ECO:0000256" key="3">
    <source>
        <dbReference type="ARBA" id="ARBA00022989"/>
    </source>
</evidence>
<feature type="transmembrane region" description="Helical" evidence="5">
    <location>
        <begin position="415"/>
        <end position="445"/>
    </location>
</feature>
<dbReference type="GO" id="GO:0055085">
    <property type="term" value="P:transmembrane transport"/>
    <property type="evidence" value="ECO:0007669"/>
    <property type="project" value="InterPro"/>
</dbReference>
<protein>
    <submittedName>
        <fullName evidence="7">Sodium-independent anion transporter</fullName>
    </submittedName>
</protein>
<evidence type="ECO:0000259" key="6">
    <source>
        <dbReference type="PROSITE" id="PS50801"/>
    </source>
</evidence>
<dbReference type="PROSITE" id="PS50801">
    <property type="entry name" value="STAS"/>
    <property type="match status" value="1"/>
</dbReference>
<feature type="transmembrane region" description="Helical" evidence="5">
    <location>
        <begin position="280"/>
        <end position="298"/>
    </location>
</feature>
<accession>A0AAT9FQ32</accession>
<name>A0AAT9FQ32_9BACT</name>
<evidence type="ECO:0000256" key="1">
    <source>
        <dbReference type="ARBA" id="ARBA00004141"/>
    </source>
</evidence>
<dbReference type="Pfam" id="PF01740">
    <property type="entry name" value="STAS"/>
    <property type="match status" value="1"/>
</dbReference>
<feature type="transmembrane region" description="Helical" evidence="5">
    <location>
        <begin position="124"/>
        <end position="142"/>
    </location>
</feature>
<dbReference type="PANTHER" id="PTHR11814">
    <property type="entry name" value="SULFATE TRANSPORTER"/>
    <property type="match status" value="1"/>
</dbReference>
<reference evidence="7" key="1">
    <citation type="submission" date="2024-07" db="EMBL/GenBank/DDBJ databases">
        <title>Complete genome sequence of Verrucomicrobiaceae bacterium NT6N.</title>
        <authorList>
            <person name="Huang C."/>
            <person name="Takami H."/>
            <person name="Hamasaki K."/>
        </authorList>
    </citation>
    <scope>NUCLEOTIDE SEQUENCE</scope>
    <source>
        <strain evidence="7">NT6N</strain>
    </source>
</reference>
<feature type="transmembrane region" description="Helical" evidence="5">
    <location>
        <begin position="205"/>
        <end position="223"/>
    </location>
</feature>
<feature type="domain" description="STAS" evidence="6">
    <location>
        <begin position="468"/>
        <end position="565"/>
    </location>
</feature>
<dbReference type="Gene3D" id="3.30.750.24">
    <property type="entry name" value="STAS domain"/>
    <property type="match status" value="1"/>
</dbReference>
<dbReference type="InterPro" id="IPR002645">
    <property type="entry name" value="STAS_dom"/>
</dbReference>
<evidence type="ECO:0000256" key="4">
    <source>
        <dbReference type="ARBA" id="ARBA00023136"/>
    </source>
</evidence>
<feature type="transmembrane region" description="Helical" evidence="5">
    <location>
        <begin position="71"/>
        <end position="89"/>
    </location>
</feature>
<feature type="transmembrane region" description="Helical" evidence="5">
    <location>
        <begin position="101"/>
        <end position="118"/>
    </location>
</feature>
<organism evidence="7">
    <name type="scientific">Oceaniferula spumae</name>
    <dbReference type="NCBI Taxonomy" id="2979115"/>
    <lineage>
        <taxon>Bacteria</taxon>
        <taxon>Pseudomonadati</taxon>
        <taxon>Verrucomicrobiota</taxon>
        <taxon>Verrucomicrobiia</taxon>
        <taxon>Verrucomicrobiales</taxon>
        <taxon>Verrucomicrobiaceae</taxon>
        <taxon>Oceaniferula</taxon>
    </lineage>
</organism>
<dbReference type="InterPro" id="IPR036513">
    <property type="entry name" value="STAS_dom_sf"/>
</dbReference>
<evidence type="ECO:0000256" key="2">
    <source>
        <dbReference type="ARBA" id="ARBA00022692"/>
    </source>
</evidence>
<feature type="transmembrane region" description="Helical" evidence="5">
    <location>
        <begin position="230"/>
        <end position="247"/>
    </location>
</feature>
<evidence type="ECO:0000313" key="7">
    <source>
        <dbReference type="EMBL" id="BDS08045.1"/>
    </source>
</evidence>
<dbReference type="EMBL" id="AP026866">
    <property type="protein sequence ID" value="BDS08045.1"/>
    <property type="molecule type" value="Genomic_DNA"/>
</dbReference>
<keyword evidence="4 5" id="KW-0472">Membrane</keyword>
<keyword evidence="3 5" id="KW-1133">Transmembrane helix</keyword>